<comment type="caution">
    <text evidence="1">The sequence shown here is derived from an EMBL/GenBank/DDBJ whole genome shotgun (WGS) entry which is preliminary data.</text>
</comment>
<keyword evidence="2" id="KW-1185">Reference proteome</keyword>
<dbReference type="InterPro" id="IPR009389">
    <property type="entry name" value="DUF1045"/>
</dbReference>
<protein>
    <submittedName>
        <fullName evidence="1">DUF1045 domain-containing protein</fullName>
    </submittedName>
</protein>
<evidence type="ECO:0000313" key="1">
    <source>
        <dbReference type="EMBL" id="MEW9305319.1"/>
    </source>
</evidence>
<dbReference type="PIRSF" id="PIRSF033328">
    <property type="entry name" value="Phest_Mll4975"/>
    <property type="match status" value="1"/>
</dbReference>
<dbReference type="EMBL" id="JBFNQD010000001">
    <property type="protein sequence ID" value="MEW9305319.1"/>
    <property type="molecule type" value="Genomic_DNA"/>
</dbReference>
<gene>
    <name evidence="1" type="ORF">ABXS05_07215</name>
</gene>
<dbReference type="Gene3D" id="3.90.1140.10">
    <property type="entry name" value="Cyclic phosphodiesterase"/>
    <property type="match status" value="1"/>
</dbReference>
<proteinExistence type="predicted"/>
<name>A0ABV3PI68_9HYPH</name>
<sequence>MTTRYAIYYVPAADSALWRFGSEVLGYDAFTGRDVPQWHPALASASAWHEMTADPRLYGFHATLKAPFCTAEGVDEAALASDFVAFAKTHRPVDLGAWVIRPIPSSRDGRAFLAMVPAEPPAELAVLEGSIVRHFDRLRAPLTPSEIARRNPDRLSERQRGYLHAHGYPHVLEEFRFHMTLSGAIENASAIGERLDARAQELEVAPHLRIDRLGLFRQEDGGRFQVIDVATLQG</sequence>
<dbReference type="Pfam" id="PF06299">
    <property type="entry name" value="DUF1045"/>
    <property type="match status" value="1"/>
</dbReference>
<reference evidence="1 2" key="1">
    <citation type="submission" date="2024-07" db="EMBL/GenBank/DDBJ databases">
        <title>Description of Labrys sedimenti sp. nov., isolated from a diclofenac-degrading enrichment culture.</title>
        <authorList>
            <person name="Tancsics A."/>
            <person name="Csepanyi A."/>
        </authorList>
    </citation>
    <scope>NUCLEOTIDE SEQUENCE [LARGE SCALE GENOMIC DNA]</scope>
    <source>
        <strain evidence="1 2">LMG 23578</strain>
    </source>
</reference>
<accession>A0ABV3PI68</accession>
<evidence type="ECO:0000313" key="2">
    <source>
        <dbReference type="Proteomes" id="UP001555786"/>
    </source>
</evidence>
<dbReference type="Proteomes" id="UP001555786">
    <property type="component" value="Unassembled WGS sequence"/>
</dbReference>
<dbReference type="RefSeq" id="WP_367623393.1">
    <property type="nucleotide sequence ID" value="NZ_JBFNQD010000001.1"/>
</dbReference>
<organism evidence="1 2">
    <name type="scientific">Labrys neptuniae</name>
    <dbReference type="NCBI Taxonomy" id="376174"/>
    <lineage>
        <taxon>Bacteria</taxon>
        <taxon>Pseudomonadati</taxon>
        <taxon>Pseudomonadota</taxon>
        <taxon>Alphaproteobacteria</taxon>
        <taxon>Hyphomicrobiales</taxon>
        <taxon>Xanthobacteraceae</taxon>
        <taxon>Labrys</taxon>
    </lineage>
</organism>